<evidence type="ECO:0000313" key="2">
    <source>
        <dbReference type="EMBL" id="CAH2084378.1"/>
    </source>
</evidence>
<dbReference type="AlphaFoldDB" id="A0AAU9TE44"/>
<sequence>MNQMWCGASTAYTATHDAHTHGYTHDTRRVPRRGTTRAPGTWHDTRAARGTRRRHTALATLADRYPPQRDAHLLVSPLYRYT</sequence>
<feature type="compositionally biased region" description="Basic and acidic residues" evidence="1">
    <location>
        <begin position="20"/>
        <end position="29"/>
    </location>
</feature>
<comment type="caution">
    <text evidence="2">The sequence shown here is derived from an EMBL/GenBank/DDBJ whole genome shotgun (WGS) entry which is preliminary data.</text>
</comment>
<dbReference type="EMBL" id="CAKOGL010000003">
    <property type="protein sequence ID" value="CAH2084378.1"/>
    <property type="molecule type" value="Genomic_DNA"/>
</dbReference>
<gene>
    <name evidence="2" type="ORF">EEDITHA_LOCUS950</name>
</gene>
<dbReference type="Proteomes" id="UP001153954">
    <property type="component" value="Unassembled WGS sequence"/>
</dbReference>
<evidence type="ECO:0000256" key="1">
    <source>
        <dbReference type="SAM" id="MobiDB-lite"/>
    </source>
</evidence>
<feature type="region of interest" description="Disordered" evidence="1">
    <location>
        <begin position="20"/>
        <end position="53"/>
    </location>
</feature>
<keyword evidence="3" id="KW-1185">Reference proteome</keyword>
<organism evidence="2 3">
    <name type="scientific">Euphydryas editha</name>
    <name type="common">Edith's checkerspot</name>
    <dbReference type="NCBI Taxonomy" id="104508"/>
    <lineage>
        <taxon>Eukaryota</taxon>
        <taxon>Metazoa</taxon>
        <taxon>Ecdysozoa</taxon>
        <taxon>Arthropoda</taxon>
        <taxon>Hexapoda</taxon>
        <taxon>Insecta</taxon>
        <taxon>Pterygota</taxon>
        <taxon>Neoptera</taxon>
        <taxon>Endopterygota</taxon>
        <taxon>Lepidoptera</taxon>
        <taxon>Glossata</taxon>
        <taxon>Ditrysia</taxon>
        <taxon>Papilionoidea</taxon>
        <taxon>Nymphalidae</taxon>
        <taxon>Nymphalinae</taxon>
        <taxon>Euphydryas</taxon>
    </lineage>
</organism>
<evidence type="ECO:0000313" key="3">
    <source>
        <dbReference type="Proteomes" id="UP001153954"/>
    </source>
</evidence>
<accession>A0AAU9TE44</accession>
<name>A0AAU9TE44_EUPED</name>
<proteinExistence type="predicted"/>
<protein>
    <submittedName>
        <fullName evidence="2">Uncharacterized protein</fullName>
    </submittedName>
</protein>
<reference evidence="2" key="1">
    <citation type="submission" date="2022-03" db="EMBL/GenBank/DDBJ databases">
        <authorList>
            <person name="Tunstrom K."/>
        </authorList>
    </citation>
    <scope>NUCLEOTIDE SEQUENCE</scope>
</reference>